<dbReference type="OMA" id="PRERECV"/>
<dbReference type="GO" id="GO:0000981">
    <property type="term" value="F:DNA-binding transcription factor activity, RNA polymerase II-specific"/>
    <property type="evidence" value="ECO:0007669"/>
    <property type="project" value="InterPro"/>
</dbReference>
<feature type="region of interest" description="Disordered" evidence="3">
    <location>
        <begin position="115"/>
        <end position="166"/>
    </location>
</feature>
<dbReference type="Gene3D" id="4.10.240.10">
    <property type="entry name" value="Zn(2)-C6 fungal-type DNA-binding domain"/>
    <property type="match status" value="1"/>
</dbReference>
<organism evidence="5 6">
    <name type="scientific">Marssonina brunnea f. sp. multigermtubi (strain MB_m1)</name>
    <name type="common">Marssonina leaf spot fungus</name>
    <dbReference type="NCBI Taxonomy" id="1072389"/>
    <lineage>
        <taxon>Eukaryota</taxon>
        <taxon>Fungi</taxon>
        <taxon>Dikarya</taxon>
        <taxon>Ascomycota</taxon>
        <taxon>Pezizomycotina</taxon>
        <taxon>Leotiomycetes</taxon>
        <taxon>Helotiales</taxon>
        <taxon>Drepanopezizaceae</taxon>
        <taxon>Drepanopeziza</taxon>
    </lineage>
</organism>
<evidence type="ECO:0000256" key="3">
    <source>
        <dbReference type="SAM" id="MobiDB-lite"/>
    </source>
</evidence>
<feature type="compositionally biased region" description="Low complexity" evidence="3">
    <location>
        <begin position="125"/>
        <end position="135"/>
    </location>
</feature>
<feature type="compositionally biased region" description="Basic residues" evidence="3">
    <location>
        <begin position="23"/>
        <end position="36"/>
    </location>
</feature>
<dbReference type="Pfam" id="PF00172">
    <property type="entry name" value="Zn_clus"/>
    <property type="match status" value="1"/>
</dbReference>
<dbReference type="OrthoDB" id="5319341at2759"/>
<keyword evidence="2" id="KW-0539">Nucleus</keyword>
<dbReference type="SMART" id="SM00066">
    <property type="entry name" value="GAL4"/>
    <property type="match status" value="1"/>
</dbReference>
<keyword evidence="6" id="KW-1185">Reference proteome</keyword>
<dbReference type="STRING" id="1072389.K1XER9"/>
<feature type="region of interest" description="Disordered" evidence="3">
    <location>
        <begin position="1"/>
        <end position="37"/>
    </location>
</feature>
<dbReference type="GO" id="GO:0045944">
    <property type="term" value="P:positive regulation of transcription by RNA polymerase II"/>
    <property type="evidence" value="ECO:0007669"/>
    <property type="project" value="TreeGrafter"/>
</dbReference>
<feature type="region of interest" description="Disordered" evidence="3">
    <location>
        <begin position="257"/>
        <end position="280"/>
    </location>
</feature>
<reference evidence="5 6" key="1">
    <citation type="journal article" date="2012" name="BMC Genomics">
        <title>Sequencing the genome of Marssonina brunnea reveals fungus-poplar co-evolution.</title>
        <authorList>
            <person name="Zhu S."/>
            <person name="Cao Y.-Z."/>
            <person name="Jiang C."/>
            <person name="Tan B.-Y."/>
            <person name="Wang Z."/>
            <person name="Feng S."/>
            <person name="Zhang L."/>
            <person name="Su X.-H."/>
            <person name="Brejova B."/>
            <person name="Vinar T."/>
            <person name="Xu M."/>
            <person name="Wang M.-X."/>
            <person name="Zhang S.-G."/>
            <person name="Huang M.-R."/>
            <person name="Wu R."/>
            <person name="Zhou Y."/>
        </authorList>
    </citation>
    <scope>NUCLEOTIDE SEQUENCE [LARGE SCALE GENOMIC DNA]</scope>
    <source>
        <strain evidence="5 6">MB_m1</strain>
    </source>
</reference>
<feature type="region of interest" description="Disordered" evidence="3">
    <location>
        <begin position="79"/>
        <end position="102"/>
    </location>
</feature>
<dbReference type="Proteomes" id="UP000006753">
    <property type="component" value="Unassembled WGS sequence"/>
</dbReference>
<sequence>MAGEERPAPATAPAPAPVPVPQRKPRNRQSRGKGLRKTTGCITCRRRHVKCDETRPHCERCRKVNQTCIYADTHAHAHVHARPETSPQPGPGPGPGPGLLATLPAAVPLADPEVQQGRVRPPDWPQQQTPSTTPWSAPPPEQSLRYQPARSSDTAGGGVTSVPPSGQRASVQIDYLLNTPGPSPSLEPSDQHKVISPDMSAYAATPFSMSSSEQSIVSRSVSSRPTYNVAISRWFDMLVGDSAFEAVVPENETAVDDVRGMGTPRETPRGHDRTSSAPFAGSWQSSAACGRGYQAASPASSNPQLLERNPPLMMSAASENWRWQAEAPIELLPRELFIFRNFVERISLWIDLFDPTQSFSSFVPHLAIRNVGLLKAILALSARHISLMSHPDITPGQTHDRNDALQYYNETLHYLSKAMQYDSYKTSLELLATALIVSTYEMLDGSGKDWERHLQGVFWIQRSQVIHGDSKGLKQAVWWAWLCQDVWAAFREKRRTFTFWKPTRTFAEMNPYGLASRAVYIIAKVVNYCSKEESEGGDMKTRTGNAEKLQGMLDEWERFLTVEFSPLPYKSDEVNDAFQPIWIHPPAFAVAMQLHYSARLLLLLNKPSKGGFGGYLEQSQMISKYINNICGIAMTLNDYASTVMNSQCLYIAGMCVQDVQQRQTVLRLLEKCWQRSGWPVTDLGEELKAFWDTPEGGPRG</sequence>
<dbReference type="AlphaFoldDB" id="K1XER9"/>
<dbReference type="CDD" id="cd00067">
    <property type="entry name" value="GAL4"/>
    <property type="match status" value="1"/>
</dbReference>
<feature type="compositionally biased region" description="Pro residues" evidence="3">
    <location>
        <begin position="86"/>
        <end position="96"/>
    </location>
</feature>
<proteinExistence type="predicted"/>
<feature type="compositionally biased region" description="Pro residues" evidence="3">
    <location>
        <begin position="10"/>
        <end position="22"/>
    </location>
</feature>
<dbReference type="CDD" id="cd12148">
    <property type="entry name" value="fungal_TF_MHR"/>
    <property type="match status" value="1"/>
</dbReference>
<dbReference type="InterPro" id="IPR036864">
    <property type="entry name" value="Zn2-C6_fun-type_DNA-bd_sf"/>
</dbReference>
<dbReference type="HOGENOM" id="CLU_008719_4_1_1"/>
<dbReference type="GeneID" id="18758590"/>
<dbReference type="PROSITE" id="PS50048">
    <property type="entry name" value="ZN2_CY6_FUNGAL_2"/>
    <property type="match status" value="1"/>
</dbReference>
<evidence type="ECO:0000313" key="6">
    <source>
        <dbReference type="Proteomes" id="UP000006753"/>
    </source>
</evidence>
<dbReference type="eggNOG" id="ENOG502QWTJ">
    <property type="taxonomic scope" value="Eukaryota"/>
</dbReference>
<dbReference type="InParanoid" id="K1XER9"/>
<dbReference type="SUPFAM" id="SSF57701">
    <property type="entry name" value="Zn2/Cys6 DNA-binding domain"/>
    <property type="match status" value="1"/>
</dbReference>
<dbReference type="RefSeq" id="XP_007290544.1">
    <property type="nucleotide sequence ID" value="XM_007290482.1"/>
</dbReference>
<dbReference type="EMBL" id="JH921431">
    <property type="protein sequence ID" value="EKD19418.1"/>
    <property type="molecule type" value="Genomic_DNA"/>
</dbReference>
<name>K1XER9_MARBU</name>
<dbReference type="InterPro" id="IPR021858">
    <property type="entry name" value="Fun_TF"/>
</dbReference>
<evidence type="ECO:0000256" key="1">
    <source>
        <dbReference type="ARBA" id="ARBA00004123"/>
    </source>
</evidence>
<dbReference type="GO" id="GO:0005634">
    <property type="term" value="C:nucleus"/>
    <property type="evidence" value="ECO:0007669"/>
    <property type="project" value="UniProtKB-SubCell"/>
</dbReference>
<protein>
    <recommendedName>
        <fullName evidence="4">Zn(2)-C6 fungal-type domain-containing protein</fullName>
    </recommendedName>
</protein>
<dbReference type="PROSITE" id="PS00463">
    <property type="entry name" value="ZN2_CY6_FUNGAL_1"/>
    <property type="match status" value="1"/>
</dbReference>
<comment type="subcellular location">
    <subcellularLocation>
        <location evidence="1">Nucleus</location>
    </subcellularLocation>
</comment>
<dbReference type="PANTHER" id="PTHR37534:SF3">
    <property type="entry name" value="ZN(II)2CYS6 TRANSCRIPTION FACTOR (EUROFUNG)"/>
    <property type="match status" value="1"/>
</dbReference>
<accession>K1XER9</accession>
<evidence type="ECO:0000313" key="5">
    <source>
        <dbReference type="EMBL" id="EKD19418.1"/>
    </source>
</evidence>
<evidence type="ECO:0000256" key="2">
    <source>
        <dbReference type="ARBA" id="ARBA00023242"/>
    </source>
</evidence>
<dbReference type="KEGG" id="mbe:MBM_02655"/>
<dbReference type="GO" id="GO:0000976">
    <property type="term" value="F:transcription cis-regulatory region binding"/>
    <property type="evidence" value="ECO:0007669"/>
    <property type="project" value="TreeGrafter"/>
</dbReference>
<dbReference type="Pfam" id="PF11951">
    <property type="entry name" value="Fungal_trans_2"/>
    <property type="match status" value="1"/>
</dbReference>
<feature type="domain" description="Zn(2)-C6 fungal-type" evidence="4">
    <location>
        <begin position="40"/>
        <end position="70"/>
    </location>
</feature>
<dbReference type="InterPro" id="IPR001138">
    <property type="entry name" value="Zn2Cys6_DnaBD"/>
</dbReference>
<evidence type="ECO:0000259" key="4">
    <source>
        <dbReference type="PROSITE" id="PS50048"/>
    </source>
</evidence>
<gene>
    <name evidence="5" type="ORF">MBM_02655</name>
</gene>
<dbReference type="PANTHER" id="PTHR37534">
    <property type="entry name" value="TRANSCRIPTIONAL ACTIVATOR PROTEIN UGA3"/>
    <property type="match status" value="1"/>
</dbReference>
<dbReference type="GO" id="GO:0008270">
    <property type="term" value="F:zinc ion binding"/>
    <property type="evidence" value="ECO:0007669"/>
    <property type="project" value="InterPro"/>
</dbReference>